<feature type="non-terminal residue" evidence="3">
    <location>
        <position position="3654"/>
    </location>
</feature>
<keyword evidence="2" id="KW-1133">Transmembrane helix</keyword>
<feature type="region of interest" description="Disordered" evidence="1">
    <location>
        <begin position="650"/>
        <end position="686"/>
    </location>
</feature>
<keyword evidence="2" id="KW-0812">Transmembrane</keyword>
<feature type="compositionally biased region" description="Basic and acidic residues" evidence="1">
    <location>
        <begin position="905"/>
        <end position="920"/>
    </location>
</feature>
<feature type="compositionally biased region" description="Polar residues" evidence="1">
    <location>
        <begin position="535"/>
        <end position="546"/>
    </location>
</feature>
<dbReference type="Proteomes" id="UP001321473">
    <property type="component" value="Unassembled WGS sequence"/>
</dbReference>
<keyword evidence="4" id="KW-1185">Reference proteome</keyword>
<evidence type="ECO:0000313" key="4">
    <source>
        <dbReference type="Proteomes" id="UP001321473"/>
    </source>
</evidence>
<feature type="region of interest" description="Disordered" evidence="1">
    <location>
        <begin position="772"/>
        <end position="929"/>
    </location>
</feature>
<feature type="region of interest" description="Disordered" evidence="1">
    <location>
        <begin position="3132"/>
        <end position="3167"/>
    </location>
</feature>
<feature type="compositionally biased region" description="Polar residues" evidence="1">
    <location>
        <begin position="883"/>
        <end position="892"/>
    </location>
</feature>
<feature type="region of interest" description="Disordered" evidence="1">
    <location>
        <begin position="531"/>
        <end position="610"/>
    </location>
</feature>
<feature type="compositionally biased region" description="Acidic residues" evidence="1">
    <location>
        <begin position="651"/>
        <end position="660"/>
    </location>
</feature>
<feature type="compositionally biased region" description="Basic and acidic residues" evidence="1">
    <location>
        <begin position="2968"/>
        <end position="2990"/>
    </location>
</feature>
<feature type="region of interest" description="Disordered" evidence="1">
    <location>
        <begin position="2461"/>
        <end position="2482"/>
    </location>
</feature>
<protein>
    <submittedName>
        <fullName evidence="3">Uncharacterized protein</fullName>
    </submittedName>
</protein>
<feature type="region of interest" description="Disordered" evidence="1">
    <location>
        <begin position="3030"/>
        <end position="3057"/>
    </location>
</feature>
<feature type="region of interest" description="Disordered" evidence="1">
    <location>
        <begin position="2779"/>
        <end position="2949"/>
    </location>
</feature>
<proteinExistence type="predicted"/>
<feature type="transmembrane region" description="Helical" evidence="2">
    <location>
        <begin position="36"/>
        <end position="58"/>
    </location>
</feature>
<feature type="compositionally biased region" description="Basic and acidic residues" evidence="1">
    <location>
        <begin position="575"/>
        <end position="597"/>
    </location>
</feature>
<accession>A0AAQ4E3R6</accession>
<sequence>MAEPNSSSSQTTSQKAKSSWLNRHIYTTAHRCHLRLPVCVVVAVAVVTLAVIALRVYAGQRWIRGGEFVGRERAFCCSDEAMAMYRFVNTSVNPCHDFFAYVCSDVVKTGLSDRDLLQAKLEEIMITGVVPNKVRGRQAADFLIRYHRACVETMARPDVFISSVTDALLIENHKLLTNLSSKNALIYMMKASITYKLSSAITIQYNSATRTLYLRSSDLCPITAFHLEILTFVLHSLNNTLNITESKETTAKFAKDLCVRLHSGSEQMVFYTGANLSHAYDREVWNLDHLSAALTANGYSLNSRTVLQVAGVQRVRTIHKTFAVYENNGDQGVKSVYLLWCSVFEAVRQFSLKTKGNTLSILKACYKSVHLIPRMWETFAAEIFTTPEKVAQATAVFIAVKEAVHSDCKRSSLFEGTDTGRLDGFFETLSLVAPLSANYSHVAVPKPAPHFADNLLRSRAYDFEVGREALHGLQDGDILRYQKVTFIALKTLRLPAEDYYYIPNTTKNSWLPKMATVGRLLAEAMWHPGDRAVSSEPNCTAATTMADNEEHKSEGMEQNEGDGVGSGKEASADDGASKSAREALGKSKSMPELEHSSGRNNTRISQSESSFVASLKQRSIEPEEHEVRRFGEVKLVRTLSQLVGSEHSFVEDDGAEDAGEQQEQTPVGDTMSYMDFPSTIGTDTKLDAELRHPVRSAETVGEGKTDERLLVTRLQGEATVAPTTLESSVGEPQIAKVPSDLQTDKKPISAGTEEVTAYTSFSDSLIARPVVESTTAPIQGEGAEEETSKPVPGTSRPEVAQLAEEEMQKPVPFKTPEETTAGSEVEDTLVERAGLGKHIEEPASKTMTRVDTIEPRGDWEGPAGEKPAEETTLAKQPPKRRVSTQVSESQASEWRIIERLPPYDATKEAEGYERKPEELGGKQLAHGEQPTGTIVEREDHDLIPTDTAEVTGTVLQLAMEVDIEVTATETTEKTEKTAVDTTLREQQAKEERAVEEYPGITVAIEFSTAGKQTYVETTPVIEYYPQETPPVPSYVETTPYTEAYTPESGVKAARSLTMVILPEKEKELEELPKAEPAAPSLDALKKRRRSSIMPPTSALVPGYRGKTEALAAVEAAEAAAVQEPSYLETTPALESYPQEAPPVPSYVETAPYIESCTPESGVKEARSLTMMVLPEKEKELEELPKAEPAAPSLDALKKRRRSSIMPPTSALVPWYRGEPEKAPAAVEAAEEAAVKEPSYIETTPAMESYPQEAPPVPSYVETTPYIESCTPESGVKEARSLTMMVLPEKEKELEELPKAVPAAPSLDALKKRRRSSIMPPTAALVPWYRGEPEKAPAAVEAAEEAAVKEPSYIETTPAMESYPQEAPPVPSYVETTPFIESCTPESGVKAARSLTMMVLPEKEKELEELPKAEPAAPSLDALKKRRRSSIMPPTSALVPGYRGKTEEAPAAVEAAEAAAVQEPSYIETTPAMESYPQEAPPVPSYVETTPFIESCTPESGVKAARSLTMMVLPEKEKELEELPKAEPAAPSLDALKKRRRSSIMPPTSALVPGYRGKTEEAPAAVEAAEAAAVQEPSYIETTPAMESYPQEAPPVPSYVETTPFIESCTPESGVKAARSLTMMVLPEKEKELEELPKAEPAAPSLDALKKRRRSSIMPPTSALVPGYRGKTEEAPAAVEAAEAAAVQEPSYIETTPAMESYPQEAPPVPSYVETTPFIESCTPESGVKAAHSLTKMVLPEKEKELEELPKAEPAAPSLDALKKRRRSSIMPPTSALVPWCRGEPEKAPAAVEAAEEAAVKEPSYIETTPAMESYPQEARPVPSYIETTPYLETYTPEIPVGIRDIRREIQARTVVLEDITKEGLPSASTAPEAVSSKMRRRSSVVPPTSALVPWYSGKEQMVERLEHPPADYKAKEAPAGAEVAAVQEPSYTETTPAMESYPQETPLVPSYVETTPYIESCTPESGLKAARSLTMMVLPEKEKELEELPKAELAAPSPDALKKRRRSSIMPPTSALVPGYRGKSEEAPVAVEAAEAPAIQEPSYIETTPAMEIYQQEAPPVPSYIETTPYIEVCTPESGIKAARSLTMVVLPEKEKELEELPKAELAAPSPDALKKRRRSSIMPPTSALVPGYRGKSEEAPVAVKAAEAPAVQEESYIETTPVLEIFPQEAPPVPSYSETTPFVESFLPDVSASEAVDSEKSTPGARTVILRADATEEKAVAVSEPSKSAAIKMRRRSSVVPPTSALVPWYFGKVETVERLEHPPAQYKPEELAGADMATAKEPSYEETTPALYSYPQEAPQLPSYAERVAYTEARFSESSLAGPPDLEQATQGTELPIADARMERAVVEVMSFSIEELSPGEIKPAAGVDHEEREGRVVPAFTSDESREIAVHGGSVIADVAAKDKLDDGGIFAHTSYQGTPKRSRQYSDLTGVRMPQVPPPQEGQTVTVTVPDFDAEAANEEQGSSLGSHSSQEDEAVSKMAKKEKVALTLYDDTAATAALEAKQREEERRAKEQAFITSATITPEVKESQPFVPTTVESASLIEAAQTVSHVPEIAVPEAVPKVEVLPGAELQPPAEVAVSAETAVQEWKPAPVDIVKDIQRPLEEEKPCAPGGPIQAEKLDEGRVKPQGVPGPSGLGVPVTVLRPTHDIPLRVFAGKPIFTQPLTSIPPGATERVIRVSAPWATGLSPMKAAEAARGRFEWEKELGRATGTDRRIERLHEKKTAKYSVVLKDGQPVASFSSSSEVTEPVKDEGLEGLAYQYVASEEQVLERIVTLDGPSTTAPGPQLDDTDGRPPGADSSGLASDDHSTTPDTDRTSPKQAEEPYSETTATESQTSPKEATLFVQHPTEHAAPPSQPAAPKIKQGSSFDIGTPIDEQTESFAMKDDSTKEEQPTEEVGTDAGFEEFTAGREQKLPDLATSGAEPPATLHSGKQVESSEKVSSTSEVPVYLTEVVSVAPTKFSRVKGDTSQHAPENKPFESKESTETLEEKADILATERIGQVSSDYTEPSKVIVEEIREKLDSVAEPHQMEHSVSETNNGQLPFASAPAGASPIAETKTEALEDKEERLQIEYHPPLLAPEGSRECSTGVAEIGSQPVQVSTAAVIGSKTLETASGKKGEQAEKYTLLAEPKVSESETKEAPAVRSLESVTEPALHMSPVPRPETLPETAVGQVSADVSAKPTDEPLPKVEQDILQVLSTHAISEPPHSADTKQISALSETVAVPPVTPTLTSPKPVSVLEIPTQRTPEVEQRSLVEFQGPGRVAILTQVMPQTTVPCAQELATDVLEVKPEPVAMEAKIDQNMIPGSKFEGFEQPGTKKMATQEASLVATTTTEQEDIEQLQVTKPSEMVAPAESEAMLPADRAAAQAWQVIETPTTEVRSAGDFSSDGAAVLVEVEDVDEAHEYNEECLKQQLICLWLLNMKSLKLFSLLCLMNRQVKPLRSFNLHTLPKKLLVKWRSQEPQNYRRHYQRQLHKYYQCPKQQLICLWPLNMKSLKLFSLLCLMNRQVKPLRSFNLHTLPNKLLVKRRSQEPYNYRRHYQRQRQKYYQCPKQQLIWLLNMKSLKLFSLLCLMNHLVKPLRSFNLHTLPNKLLVKWRNQEPHNYRKHYRKHYKRQLQKYYQCPNLQQICLWLLYMKSLKLFNLLCLMNRQ</sequence>
<comment type="caution">
    <text evidence="3">The sequence shown here is derived from an EMBL/GenBank/DDBJ whole genome shotgun (WGS) entry which is preliminary data.</text>
</comment>
<feature type="compositionally biased region" description="Basic and acidic residues" evidence="1">
    <location>
        <begin position="2886"/>
        <end position="2896"/>
    </location>
</feature>
<evidence type="ECO:0000313" key="3">
    <source>
        <dbReference type="EMBL" id="KAK8769272.1"/>
    </source>
</evidence>
<organism evidence="3 4">
    <name type="scientific">Amblyomma americanum</name>
    <name type="common">Lone star tick</name>
    <dbReference type="NCBI Taxonomy" id="6943"/>
    <lineage>
        <taxon>Eukaryota</taxon>
        <taxon>Metazoa</taxon>
        <taxon>Ecdysozoa</taxon>
        <taxon>Arthropoda</taxon>
        <taxon>Chelicerata</taxon>
        <taxon>Arachnida</taxon>
        <taxon>Acari</taxon>
        <taxon>Parasitiformes</taxon>
        <taxon>Ixodida</taxon>
        <taxon>Ixodoidea</taxon>
        <taxon>Ixodidae</taxon>
        <taxon>Amblyomminae</taxon>
        <taxon>Amblyomma</taxon>
    </lineage>
</organism>
<feature type="compositionally biased region" description="Polar residues" evidence="1">
    <location>
        <begin position="2464"/>
        <end position="2473"/>
    </location>
</feature>
<keyword evidence="2" id="KW-0472">Membrane</keyword>
<feature type="compositionally biased region" description="Basic and acidic residues" evidence="1">
    <location>
        <begin position="3136"/>
        <end position="3146"/>
    </location>
</feature>
<feature type="compositionally biased region" description="Polar residues" evidence="1">
    <location>
        <begin position="2830"/>
        <end position="2842"/>
    </location>
</feature>
<feature type="compositionally biased region" description="Basic and acidic residues" evidence="1">
    <location>
        <begin position="2808"/>
        <end position="2826"/>
    </location>
</feature>
<dbReference type="SUPFAM" id="SSF55486">
    <property type="entry name" value="Metalloproteases ('zincins'), catalytic domain"/>
    <property type="match status" value="1"/>
</dbReference>
<dbReference type="EMBL" id="JARKHS020022818">
    <property type="protein sequence ID" value="KAK8769272.1"/>
    <property type="molecule type" value="Genomic_DNA"/>
</dbReference>
<gene>
    <name evidence="3" type="ORF">V5799_014263</name>
</gene>
<feature type="region of interest" description="Disordered" evidence="1">
    <location>
        <begin position="2967"/>
        <end position="2990"/>
    </location>
</feature>
<name>A0AAQ4E3R6_AMBAM</name>
<feature type="region of interest" description="Disordered" evidence="1">
    <location>
        <begin position="721"/>
        <end position="748"/>
    </location>
</feature>
<evidence type="ECO:0000256" key="2">
    <source>
        <dbReference type="SAM" id="Phobius"/>
    </source>
</evidence>
<reference evidence="3 4" key="1">
    <citation type="journal article" date="2023" name="Arcadia Sci">
        <title>De novo assembly of a long-read Amblyomma americanum tick genome.</title>
        <authorList>
            <person name="Chou S."/>
            <person name="Poskanzer K.E."/>
            <person name="Rollins M."/>
            <person name="Thuy-Boun P.S."/>
        </authorList>
    </citation>
    <scope>NUCLEOTIDE SEQUENCE [LARGE SCALE GENOMIC DNA]</scope>
    <source>
        <strain evidence="3">F_SG_1</strain>
        <tissue evidence="3">Salivary glands</tissue>
    </source>
</reference>
<evidence type="ECO:0000256" key="1">
    <source>
        <dbReference type="SAM" id="MobiDB-lite"/>
    </source>
</evidence>
<feature type="compositionally biased region" description="Polar residues" evidence="1">
    <location>
        <begin position="598"/>
        <end position="610"/>
    </location>
</feature>